<organism evidence="4 5">
    <name type="scientific">Clostridium fungisolvens</name>
    <dbReference type="NCBI Taxonomy" id="1604897"/>
    <lineage>
        <taxon>Bacteria</taxon>
        <taxon>Bacillati</taxon>
        <taxon>Bacillota</taxon>
        <taxon>Clostridia</taxon>
        <taxon>Eubacteriales</taxon>
        <taxon>Clostridiaceae</taxon>
        <taxon>Clostridium</taxon>
    </lineage>
</organism>
<feature type="transmembrane region" description="Helical" evidence="1">
    <location>
        <begin position="236"/>
        <end position="259"/>
    </location>
</feature>
<feature type="transmembrane region" description="Helical" evidence="1">
    <location>
        <begin position="138"/>
        <end position="158"/>
    </location>
</feature>
<dbReference type="GO" id="GO:0009636">
    <property type="term" value="P:response to toxic substance"/>
    <property type="evidence" value="ECO:0007669"/>
    <property type="project" value="TreeGrafter"/>
</dbReference>
<feature type="domain" description="DUF1648" evidence="2">
    <location>
        <begin position="150"/>
        <end position="192"/>
    </location>
</feature>
<comment type="caution">
    <text evidence="4">The sequence shown here is derived from an EMBL/GenBank/DDBJ whole genome shotgun (WGS) entry which is preliminary data.</text>
</comment>
<name>A0A6V8SHF2_9CLOT</name>
<dbReference type="PIRSF" id="PIRSF032908">
    <property type="entry name" value="UCP032908"/>
    <property type="match status" value="1"/>
</dbReference>
<dbReference type="Proteomes" id="UP000580568">
    <property type="component" value="Unassembled WGS sequence"/>
</dbReference>
<feature type="transmembrane region" description="Helical" evidence="1">
    <location>
        <begin position="6"/>
        <end position="25"/>
    </location>
</feature>
<keyword evidence="5" id="KW-1185">Reference proteome</keyword>
<feature type="domain" description="DUF5808" evidence="3">
    <location>
        <begin position="330"/>
        <end position="354"/>
    </location>
</feature>
<dbReference type="InterPro" id="IPR014574">
    <property type="entry name" value="UCP032908"/>
</dbReference>
<keyword evidence="1" id="KW-0472">Membrane</keyword>
<evidence type="ECO:0008006" key="6">
    <source>
        <dbReference type="Google" id="ProtNLM"/>
    </source>
</evidence>
<reference evidence="4 5" key="1">
    <citation type="submission" date="2020-07" db="EMBL/GenBank/DDBJ databases">
        <title>A new beta-1,3-glucan-decomposing anaerobic bacterium isolated from anoxic soil subjected to biological soil disinfestation.</title>
        <authorList>
            <person name="Ueki A."/>
            <person name="Tonouchi A."/>
        </authorList>
    </citation>
    <scope>NUCLEOTIDE SEQUENCE [LARGE SCALE GENOMIC DNA]</scope>
    <source>
        <strain evidence="4 5">TW1</strain>
    </source>
</reference>
<dbReference type="AlphaFoldDB" id="A0A6V8SHF2"/>
<feature type="transmembrane region" description="Helical" evidence="1">
    <location>
        <begin position="353"/>
        <end position="375"/>
    </location>
</feature>
<evidence type="ECO:0000256" key="1">
    <source>
        <dbReference type="SAM" id="Phobius"/>
    </source>
</evidence>
<evidence type="ECO:0000313" key="5">
    <source>
        <dbReference type="Proteomes" id="UP000580568"/>
    </source>
</evidence>
<dbReference type="RefSeq" id="WP_183276118.1">
    <property type="nucleotide sequence ID" value="NZ_BLZR01000001.1"/>
</dbReference>
<dbReference type="InterPro" id="IPR043831">
    <property type="entry name" value="DUF5808"/>
</dbReference>
<protein>
    <recommendedName>
        <fullName evidence="6">DUF1648 domain-containing protein</fullName>
    </recommendedName>
</protein>
<dbReference type="InterPro" id="IPR012867">
    <property type="entry name" value="DUF1648"/>
</dbReference>
<keyword evidence="1" id="KW-1133">Transmembrane helix</keyword>
<dbReference type="EMBL" id="BLZR01000001">
    <property type="protein sequence ID" value="GFP74568.1"/>
    <property type="molecule type" value="Genomic_DNA"/>
</dbReference>
<evidence type="ECO:0000313" key="4">
    <source>
        <dbReference type="EMBL" id="GFP74568.1"/>
    </source>
</evidence>
<feature type="transmembrane region" description="Helical" evidence="1">
    <location>
        <begin position="271"/>
        <end position="291"/>
    </location>
</feature>
<evidence type="ECO:0000259" key="2">
    <source>
        <dbReference type="Pfam" id="PF07853"/>
    </source>
</evidence>
<evidence type="ECO:0000259" key="3">
    <source>
        <dbReference type="Pfam" id="PF19124"/>
    </source>
</evidence>
<dbReference type="Pfam" id="PF07853">
    <property type="entry name" value="DUF1648"/>
    <property type="match status" value="1"/>
</dbReference>
<gene>
    <name evidence="4" type="ORF">bsdtw1_00623</name>
</gene>
<feature type="transmembrane region" description="Helical" evidence="1">
    <location>
        <begin position="56"/>
        <end position="79"/>
    </location>
</feature>
<proteinExistence type="predicted"/>
<accession>A0A6V8SHF2</accession>
<dbReference type="PANTHER" id="PTHR37810:SF9">
    <property type="entry name" value="MEMBRANE PROTEIN"/>
    <property type="match status" value="1"/>
</dbReference>
<feature type="transmembrane region" description="Helical" evidence="1">
    <location>
        <begin position="85"/>
        <end position="101"/>
    </location>
</feature>
<sequence>MNDLFIMNLMSTLVIGLLYITFLLTPKMTRKDIIFGIVIPLDRTKDKEIDAATKSYYVDITIFTAVMAVLYFIVVNIIFTNPATLVAVVFIIIFGYFLIFLKANNRVKVYKAQNNLLANKKQMVYVNTEMSQKLRNTAVISSYWFIIPAIIAVSNLILPLMKYDQLPSKIGIHWNIYGVADNFVEKSVGSVITNGMVTVILVGILAFVNYSIAISKNKIDAAQPMSSSQKLYKFKRFNSIMIFSLSLLLSSLITLFNLNSLNIVSVDLGKLTPVLIVAFVLIIFVPIFLTFKLGQGGSNLKTQTNEDVDNTVSNIDDDIFWKLGSIYYNPNDPSLFVEKRFGVGWTLNFGNKIAIVISVGLVILILAMSIFPLIFS</sequence>
<keyword evidence="1" id="KW-0812">Transmembrane</keyword>
<dbReference type="PANTHER" id="PTHR37810">
    <property type="entry name" value="IMMUNITY PROTEIN SDPI"/>
    <property type="match status" value="1"/>
</dbReference>
<feature type="transmembrane region" description="Helical" evidence="1">
    <location>
        <begin position="191"/>
        <end position="215"/>
    </location>
</feature>
<dbReference type="Pfam" id="PF19124">
    <property type="entry name" value="DUF5808"/>
    <property type="match status" value="1"/>
</dbReference>